<comment type="caution">
    <text evidence="3">The sequence shown here is derived from an EMBL/GenBank/DDBJ whole genome shotgun (WGS) entry which is preliminary data.</text>
</comment>
<dbReference type="Proteomes" id="UP000577386">
    <property type="component" value="Unassembled WGS sequence"/>
</dbReference>
<keyword evidence="2" id="KW-0812">Transmembrane</keyword>
<proteinExistence type="predicted"/>
<accession>A0A7W3NMV8</accession>
<keyword evidence="2" id="KW-0472">Membrane</keyword>
<dbReference type="GeneID" id="93981167"/>
<organism evidence="3 4">
    <name type="scientific">Streptomyces murinus</name>
    <dbReference type="NCBI Taxonomy" id="33900"/>
    <lineage>
        <taxon>Bacteria</taxon>
        <taxon>Bacillati</taxon>
        <taxon>Actinomycetota</taxon>
        <taxon>Actinomycetes</taxon>
        <taxon>Kitasatosporales</taxon>
        <taxon>Streptomycetaceae</taxon>
        <taxon>Streptomyces</taxon>
    </lineage>
</organism>
<reference evidence="3 4" key="1">
    <citation type="submission" date="2020-08" db="EMBL/GenBank/DDBJ databases">
        <title>Sequencing the genomes of 1000 actinobacteria strains.</title>
        <authorList>
            <person name="Klenk H.-P."/>
        </authorList>
    </citation>
    <scope>NUCLEOTIDE SEQUENCE [LARGE SCALE GENOMIC DNA]</scope>
    <source>
        <strain evidence="3 4">DSM 41827</strain>
    </source>
</reference>
<dbReference type="AlphaFoldDB" id="A0A7W3NMV8"/>
<feature type="compositionally biased region" description="Low complexity" evidence="1">
    <location>
        <begin position="139"/>
        <end position="204"/>
    </location>
</feature>
<keyword evidence="4" id="KW-1185">Reference proteome</keyword>
<dbReference type="RefSeq" id="WP_182775598.1">
    <property type="nucleotide sequence ID" value="NZ_BAAAHW010000006.1"/>
</dbReference>
<name>A0A7W3NMV8_STRMR</name>
<dbReference type="EMBL" id="JACJIJ010000002">
    <property type="protein sequence ID" value="MBA9053448.1"/>
    <property type="molecule type" value="Genomic_DNA"/>
</dbReference>
<keyword evidence="2" id="KW-1133">Transmembrane helix</keyword>
<evidence type="ECO:0000313" key="3">
    <source>
        <dbReference type="EMBL" id="MBA9053448.1"/>
    </source>
</evidence>
<feature type="transmembrane region" description="Helical" evidence="2">
    <location>
        <begin position="77"/>
        <end position="94"/>
    </location>
</feature>
<feature type="compositionally biased region" description="Basic and acidic residues" evidence="1">
    <location>
        <begin position="39"/>
        <end position="53"/>
    </location>
</feature>
<evidence type="ECO:0000313" key="4">
    <source>
        <dbReference type="Proteomes" id="UP000577386"/>
    </source>
</evidence>
<feature type="region of interest" description="Disordered" evidence="1">
    <location>
        <begin position="25"/>
        <end position="75"/>
    </location>
</feature>
<protein>
    <submittedName>
        <fullName evidence="3">Uncharacterized protein</fullName>
    </submittedName>
</protein>
<feature type="region of interest" description="Disordered" evidence="1">
    <location>
        <begin position="107"/>
        <end position="219"/>
    </location>
</feature>
<gene>
    <name evidence="3" type="ORF">HDA42_002626</name>
</gene>
<evidence type="ECO:0000256" key="1">
    <source>
        <dbReference type="SAM" id="MobiDB-lite"/>
    </source>
</evidence>
<sequence>MDYCLPCRRHLNGALVCPGCGTPADRIPGPAAVEPEPGEPEKGPGEGRPDGKPEPVGGRAERRGRKAAAHRRRRRRTVLLAAGLVLAAGGLGFAELGTDAPLPFTGGGTATVKDTSADDGDGSSPSGRTTAPPQVTNVSATSGATASASGSPAAGASDSASPSATGTTEPPPSATTAPGSPVTAPTAPPSTRRTAAPPTTAPATSAPPPAPSPTRTCDRFLWWCT</sequence>
<feature type="compositionally biased region" description="Basic residues" evidence="1">
    <location>
        <begin position="62"/>
        <end position="75"/>
    </location>
</feature>
<evidence type="ECO:0000256" key="2">
    <source>
        <dbReference type="SAM" id="Phobius"/>
    </source>
</evidence>